<name>A0AAX6G2X3_IRIPA</name>
<dbReference type="AlphaFoldDB" id="A0AAX6G2X3"/>
<protein>
    <submittedName>
        <fullName evidence="1">Transcription factor</fullName>
    </submittedName>
</protein>
<proteinExistence type="predicted"/>
<reference evidence="1" key="2">
    <citation type="submission" date="2023-04" db="EMBL/GenBank/DDBJ databases">
        <authorList>
            <person name="Bruccoleri R.E."/>
            <person name="Oakeley E.J."/>
            <person name="Faust A.-M."/>
            <person name="Dessus-Babus S."/>
            <person name="Altorfer M."/>
            <person name="Burckhardt D."/>
            <person name="Oertli M."/>
            <person name="Naumann U."/>
            <person name="Petersen F."/>
            <person name="Wong J."/>
        </authorList>
    </citation>
    <scope>NUCLEOTIDE SEQUENCE</scope>
    <source>
        <strain evidence="1">GSM-AAB239-AS_SAM_17_03QT</strain>
        <tissue evidence="1">Leaf</tissue>
    </source>
</reference>
<comment type="caution">
    <text evidence="1">The sequence shown here is derived from an EMBL/GenBank/DDBJ whole genome shotgun (WGS) entry which is preliminary data.</text>
</comment>
<dbReference type="Proteomes" id="UP001140949">
    <property type="component" value="Unassembled WGS sequence"/>
</dbReference>
<evidence type="ECO:0000313" key="1">
    <source>
        <dbReference type="EMBL" id="KAJ6823096.1"/>
    </source>
</evidence>
<reference evidence="1" key="1">
    <citation type="journal article" date="2023" name="GigaByte">
        <title>Genome assembly of the bearded iris, Iris pallida Lam.</title>
        <authorList>
            <person name="Bruccoleri R.E."/>
            <person name="Oakeley E.J."/>
            <person name="Faust A.M.E."/>
            <person name="Altorfer M."/>
            <person name="Dessus-Babus S."/>
            <person name="Burckhardt D."/>
            <person name="Oertli M."/>
            <person name="Naumann U."/>
            <person name="Petersen F."/>
            <person name="Wong J."/>
        </authorList>
    </citation>
    <scope>NUCLEOTIDE SEQUENCE</scope>
    <source>
        <strain evidence="1">GSM-AAB239-AS_SAM_17_03QT</strain>
    </source>
</reference>
<dbReference type="EMBL" id="JANAVB010023606">
    <property type="protein sequence ID" value="KAJ6823096.1"/>
    <property type="molecule type" value="Genomic_DNA"/>
</dbReference>
<evidence type="ECO:0000313" key="2">
    <source>
        <dbReference type="Proteomes" id="UP001140949"/>
    </source>
</evidence>
<accession>A0AAX6G2X3</accession>
<organism evidence="1 2">
    <name type="scientific">Iris pallida</name>
    <name type="common">Sweet iris</name>
    <dbReference type="NCBI Taxonomy" id="29817"/>
    <lineage>
        <taxon>Eukaryota</taxon>
        <taxon>Viridiplantae</taxon>
        <taxon>Streptophyta</taxon>
        <taxon>Embryophyta</taxon>
        <taxon>Tracheophyta</taxon>
        <taxon>Spermatophyta</taxon>
        <taxon>Magnoliopsida</taxon>
        <taxon>Liliopsida</taxon>
        <taxon>Asparagales</taxon>
        <taxon>Iridaceae</taxon>
        <taxon>Iridoideae</taxon>
        <taxon>Irideae</taxon>
        <taxon>Iris</taxon>
    </lineage>
</organism>
<sequence length="88" mass="10114">MIVIMSQVSSNLRKILVPFASPCKKTSTYLKFYQLPDGREYYVIKQSRLHVNTSNMSVLARVASIYTGYGFAFNVCRYLNTCKIWASM</sequence>
<keyword evidence="2" id="KW-1185">Reference proteome</keyword>
<gene>
    <name evidence="1" type="ORF">M6B38_385430</name>
</gene>